<proteinExistence type="predicted"/>
<evidence type="ECO:0000259" key="1">
    <source>
        <dbReference type="Pfam" id="PF12894"/>
    </source>
</evidence>
<dbReference type="SUPFAM" id="SSF50978">
    <property type="entry name" value="WD40 repeat-like"/>
    <property type="match status" value="1"/>
</dbReference>
<accession>A0A2Z6SDS9</accession>
<dbReference type="GO" id="GO:1990810">
    <property type="term" value="P:microtubule anchoring at mitotic spindle pole body"/>
    <property type="evidence" value="ECO:0007669"/>
    <property type="project" value="TreeGrafter"/>
</dbReference>
<dbReference type="AlphaFoldDB" id="A0A2Z6SDS9"/>
<evidence type="ECO:0000313" key="3">
    <source>
        <dbReference type="Proteomes" id="UP000247702"/>
    </source>
</evidence>
<name>A0A2Z6SDS9_9GLOM</name>
<gene>
    <name evidence="2" type="ORF">RclHR1_09120002</name>
</gene>
<dbReference type="InterPro" id="IPR015943">
    <property type="entry name" value="WD40/YVTN_repeat-like_dom_sf"/>
</dbReference>
<evidence type="ECO:0000313" key="2">
    <source>
        <dbReference type="EMBL" id="GBC09805.1"/>
    </source>
</evidence>
<dbReference type="InterPro" id="IPR052778">
    <property type="entry name" value="Centrosome-WD_assoc"/>
</dbReference>
<feature type="domain" description="Anaphase-promoting complex subunit 4-like WD40" evidence="1">
    <location>
        <begin position="66"/>
        <end position="152"/>
    </location>
</feature>
<organism evidence="2 3">
    <name type="scientific">Rhizophagus clarus</name>
    <dbReference type="NCBI Taxonomy" id="94130"/>
    <lineage>
        <taxon>Eukaryota</taxon>
        <taxon>Fungi</taxon>
        <taxon>Fungi incertae sedis</taxon>
        <taxon>Mucoromycota</taxon>
        <taxon>Glomeromycotina</taxon>
        <taxon>Glomeromycetes</taxon>
        <taxon>Glomerales</taxon>
        <taxon>Glomeraceae</taxon>
        <taxon>Rhizophagus</taxon>
    </lineage>
</organism>
<dbReference type="Pfam" id="PF12894">
    <property type="entry name" value="ANAPC4_WD40"/>
    <property type="match status" value="1"/>
</dbReference>
<dbReference type="InterPro" id="IPR024977">
    <property type="entry name" value="Apc4-like_WD40_dom"/>
</dbReference>
<sequence length="481" mass="55820">MTVKKIDIYSCTLKQYIRRNLLSHVSDVHPYKLVTQATIVYAKFRAKPTFQMDFTDLFKQSLYLCRFSPNAKYLAIASKRHLVIREASSLQIVLMITWSDIIQNVLWSPDSELVLVASYKTGKVTIYQVNDKKWIADIEEGTSGLTNVKWSSDGRTLLCFSDFQLRVTIWSLTTEEVCYIQYPKYYEKGYDFRKDGRYFVLAERRDGKDYLGVYDCDNSFKMMKHFQVDTIDLENLAWSPDGRYIAVWDNCILYKVLIYTPDGRCQQSYSAYDDGLGIKSVAWAPSSQFLAIGSYDQKIRFLNHYTWTPIIEFTHAVQLNNPDLVIWKEVFNLKESGSHYVILEHPLQELQSIRPDLDKPNPKIGVGICKFNANGSLIASRNDNMPNCLWIWDISLMRPIVLILQIYPIRHFYWNPINAEQLVICCGNENIYFWSGQKSGAEIIEVPAVNFKVNNIKWNPNGKSLVLMDKELFTMAFIVKI</sequence>
<protein>
    <recommendedName>
        <fullName evidence="1">Anaphase-promoting complex subunit 4-like WD40 domain-containing protein</fullName>
    </recommendedName>
</protein>
<dbReference type="InterPro" id="IPR001680">
    <property type="entry name" value="WD40_rpt"/>
</dbReference>
<dbReference type="GO" id="GO:0005815">
    <property type="term" value="C:microtubule organizing center"/>
    <property type="evidence" value="ECO:0007669"/>
    <property type="project" value="TreeGrafter"/>
</dbReference>
<dbReference type="SMART" id="SM00320">
    <property type="entry name" value="WD40"/>
    <property type="match status" value="4"/>
</dbReference>
<dbReference type="PANTHER" id="PTHR16220:SF0">
    <property type="entry name" value="WD REPEAT-CONTAINING PROTEIN WRAP73"/>
    <property type="match status" value="1"/>
</dbReference>
<dbReference type="EMBL" id="BEXD01004329">
    <property type="protein sequence ID" value="GBC09805.1"/>
    <property type="molecule type" value="Genomic_DNA"/>
</dbReference>
<keyword evidence="3" id="KW-1185">Reference proteome</keyword>
<dbReference type="Gene3D" id="2.130.10.10">
    <property type="entry name" value="YVTN repeat-like/Quinoprotein amine dehydrogenase"/>
    <property type="match status" value="2"/>
</dbReference>
<dbReference type="InterPro" id="IPR036322">
    <property type="entry name" value="WD40_repeat_dom_sf"/>
</dbReference>
<comment type="caution">
    <text evidence="2">The sequence shown here is derived from an EMBL/GenBank/DDBJ whole genome shotgun (WGS) entry which is preliminary data.</text>
</comment>
<reference evidence="2 3" key="1">
    <citation type="submission" date="2017-11" db="EMBL/GenBank/DDBJ databases">
        <title>The genome of Rhizophagus clarus HR1 reveals common genetic basis of auxotrophy among arbuscular mycorrhizal fungi.</title>
        <authorList>
            <person name="Kobayashi Y."/>
        </authorList>
    </citation>
    <scope>NUCLEOTIDE SEQUENCE [LARGE SCALE GENOMIC DNA]</scope>
    <source>
        <strain evidence="2 3">HR1</strain>
    </source>
</reference>
<dbReference type="Proteomes" id="UP000247702">
    <property type="component" value="Unassembled WGS sequence"/>
</dbReference>
<dbReference type="STRING" id="94130.A0A2Z6SDS9"/>
<dbReference type="GO" id="GO:1990811">
    <property type="term" value="C:MWP complex"/>
    <property type="evidence" value="ECO:0007669"/>
    <property type="project" value="TreeGrafter"/>
</dbReference>
<dbReference type="Pfam" id="PF00400">
    <property type="entry name" value="WD40"/>
    <property type="match status" value="1"/>
</dbReference>
<dbReference type="PANTHER" id="PTHR16220">
    <property type="entry name" value="WD REPEAT PROTEIN 8-RELATED"/>
    <property type="match status" value="1"/>
</dbReference>